<reference evidence="3 4" key="2">
    <citation type="journal article" date="2019" name="G3 (Bethesda)">
        <title>Hybrid Assembly of the Genome of the Entomopathogenic Nematode Steinernema carpocapsae Identifies the X-Chromosome.</title>
        <authorList>
            <person name="Serra L."/>
            <person name="Macchietto M."/>
            <person name="Macias-Munoz A."/>
            <person name="McGill C.J."/>
            <person name="Rodriguez I.M."/>
            <person name="Rodriguez B."/>
            <person name="Murad R."/>
            <person name="Mortazavi A."/>
        </authorList>
    </citation>
    <scope>NUCLEOTIDE SEQUENCE [LARGE SCALE GENOMIC DNA]</scope>
    <source>
        <strain evidence="3 4">ALL</strain>
    </source>
</reference>
<dbReference type="AlphaFoldDB" id="A0A4U5LW00"/>
<feature type="compositionally biased region" description="Polar residues" evidence="1">
    <location>
        <begin position="22"/>
        <end position="46"/>
    </location>
</feature>
<gene>
    <name evidence="3" type="ORF">L596_027611</name>
</gene>
<reference evidence="3 4" key="1">
    <citation type="journal article" date="2015" name="Genome Biol.">
        <title>Comparative genomics of Steinernema reveals deeply conserved gene regulatory networks.</title>
        <authorList>
            <person name="Dillman A.R."/>
            <person name="Macchietto M."/>
            <person name="Porter C.F."/>
            <person name="Rogers A."/>
            <person name="Williams B."/>
            <person name="Antoshechkin I."/>
            <person name="Lee M.M."/>
            <person name="Goodwin Z."/>
            <person name="Lu X."/>
            <person name="Lewis E.E."/>
            <person name="Goodrich-Blair H."/>
            <person name="Stock S.P."/>
            <person name="Adams B.J."/>
            <person name="Sternberg P.W."/>
            <person name="Mortazavi A."/>
        </authorList>
    </citation>
    <scope>NUCLEOTIDE SEQUENCE [LARGE SCALE GENOMIC DNA]</scope>
    <source>
        <strain evidence="3 4">ALL</strain>
    </source>
</reference>
<accession>A0A4U5LW00</accession>
<protein>
    <recommendedName>
        <fullName evidence="5">Pepsin inhibitor-3-like repeated domain-containing protein</fullName>
    </recommendedName>
</protein>
<proteinExistence type="predicted"/>
<evidence type="ECO:0000256" key="1">
    <source>
        <dbReference type="SAM" id="MobiDB-lite"/>
    </source>
</evidence>
<name>A0A4U5LW00_STECR</name>
<evidence type="ECO:0008006" key="5">
    <source>
        <dbReference type="Google" id="ProtNLM"/>
    </source>
</evidence>
<keyword evidence="4" id="KW-1185">Reference proteome</keyword>
<feature type="region of interest" description="Disordered" evidence="1">
    <location>
        <begin position="22"/>
        <end position="83"/>
    </location>
</feature>
<keyword evidence="2" id="KW-0732">Signal</keyword>
<feature type="compositionally biased region" description="Low complexity" evidence="1">
    <location>
        <begin position="66"/>
        <end position="81"/>
    </location>
</feature>
<evidence type="ECO:0000313" key="3">
    <source>
        <dbReference type="EMBL" id="TKR60354.1"/>
    </source>
</evidence>
<organism evidence="3 4">
    <name type="scientific">Steinernema carpocapsae</name>
    <name type="common">Entomopathogenic nematode</name>
    <dbReference type="NCBI Taxonomy" id="34508"/>
    <lineage>
        <taxon>Eukaryota</taxon>
        <taxon>Metazoa</taxon>
        <taxon>Ecdysozoa</taxon>
        <taxon>Nematoda</taxon>
        <taxon>Chromadorea</taxon>
        <taxon>Rhabditida</taxon>
        <taxon>Tylenchina</taxon>
        <taxon>Panagrolaimomorpha</taxon>
        <taxon>Strongyloidoidea</taxon>
        <taxon>Steinernematidae</taxon>
        <taxon>Steinernema</taxon>
    </lineage>
</organism>
<feature type="compositionally biased region" description="Polar residues" evidence="1">
    <location>
        <begin position="228"/>
        <end position="240"/>
    </location>
</feature>
<feature type="region of interest" description="Disordered" evidence="1">
    <location>
        <begin position="150"/>
        <end position="270"/>
    </location>
</feature>
<comment type="caution">
    <text evidence="3">The sequence shown here is derived from an EMBL/GenBank/DDBJ whole genome shotgun (WGS) entry which is preliminary data.</text>
</comment>
<dbReference type="Proteomes" id="UP000298663">
    <property type="component" value="Unassembled WGS sequence"/>
</dbReference>
<dbReference type="EMBL" id="AZBU02000011">
    <property type="protein sequence ID" value="TKR60354.1"/>
    <property type="molecule type" value="Genomic_DNA"/>
</dbReference>
<evidence type="ECO:0000313" key="4">
    <source>
        <dbReference type="Proteomes" id="UP000298663"/>
    </source>
</evidence>
<feature type="compositionally biased region" description="Polar residues" evidence="1">
    <location>
        <begin position="184"/>
        <end position="201"/>
    </location>
</feature>
<evidence type="ECO:0000256" key="2">
    <source>
        <dbReference type="SAM" id="SignalP"/>
    </source>
</evidence>
<feature type="compositionally biased region" description="Low complexity" evidence="1">
    <location>
        <begin position="248"/>
        <end position="267"/>
    </location>
</feature>
<feature type="compositionally biased region" description="Low complexity" evidence="1">
    <location>
        <begin position="202"/>
        <end position="218"/>
    </location>
</feature>
<dbReference type="OrthoDB" id="10599261at2759"/>
<sequence>MVPTLLFFLAFAFVQAQDYTNNGQWVPENDPSTNQPTYQGNQNIPYYQNLYPGNGYHQNGAPQRYQDQPNSSNQQSESSTSGFQSVDEIEFVNGNCVYSNGELNDNGEKRNLTDAEKQQLRQYVQHMNSYAQILDQSFFRMLQNFFSLNGQQPQKQPIPFPPTFDQNSQNYQNRPSVRGFPVTPFNQNDQNNVNEVSMTPVQNGQQHGQQNYQKQQNGSPMSPVGQKNGENARNGQNQGNGIPLIPVQNSQNYQNSQQNSNKQGDSSLTESYPNVPCFCKSC</sequence>
<feature type="compositionally biased region" description="Polar residues" evidence="1">
    <location>
        <begin position="164"/>
        <end position="175"/>
    </location>
</feature>
<feature type="signal peptide" evidence="2">
    <location>
        <begin position="1"/>
        <end position="16"/>
    </location>
</feature>
<feature type="chain" id="PRO_5020270312" description="Pepsin inhibitor-3-like repeated domain-containing protein" evidence="2">
    <location>
        <begin position="17"/>
        <end position="282"/>
    </location>
</feature>